<dbReference type="EMBL" id="JAHQIW010000017">
    <property type="protein sequence ID" value="KAJ1345561.1"/>
    <property type="molecule type" value="Genomic_DNA"/>
</dbReference>
<comment type="caution">
    <text evidence="2">The sequence shown here is derived from an EMBL/GenBank/DDBJ whole genome shotgun (WGS) entry which is preliminary data.</text>
</comment>
<dbReference type="Proteomes" id="UP001196413">
    <property type="component" value="Unassembled WGS sequence"/>
</dbReference>
<feature type="region of interest" description="Disordered" evidence="1">
    <location>
        <begin position="42"/>
        <end position="62"/>
    </location>
</feature>
<organism evidence="2 3">
    <name type="scientific">Parelaphostrongylus tenuis</name>
    <name type="common">Meningeal worm</name>
    <dbReference type="NCBI Taxonomy" id="148309"/>
    <lineage>
        <taxon>Eukaryota</taxon>
        <taxon>Metazoa</taxon>
        <taxon>Ecdysozoa</taxon>
        <taxon>Nematoda</taxon>
        <taxon>Chromadorea</taxon>
        <taxon>Rhabditida</taxon>
        <taxon>Rhabditina</taxon>
        <taxon>Rhabditomorpha</taxon>
        <taxon>Strongyloidea</taxon>
        <taxon>Metastrongylidae</taxon>
        <taxon>Parelaphostrongylus</taxon>
    </lineage>
</organism>
<sequence>MASNQLALQQLHLNSYSNPHLRALLMPRFFLHHLSNVDSSLQTVEETESSNKRKTTVPKATSDTNTDLIVTSTLVTSPSKYEFGRDAQTAFGIISRAKALRLVSSRRAFRTAVIGPRHVDVAVLSSRLETT</sequence>
<gene>
    <name evidence="2" type="ORF">KIN20_000125</name>
</gene>
<name>A0AAD5MAQ4_PARTN</name>
<proteinExistence type="predicted"/>
<evidence type="ECO:0000256" key="1">
    <source>
        <dbReference type="SAM" id="MobiDB-lite"/>
    </source>
</evidence>
<evidence type="ECO:0000313" key="3">
    <source>
        <dbReference type="Proteomes" id="UP001196413"/>
    </source>
</evidence>
<dbReference type="AlphaFoldDB" id="A0AAD5MAQ4"/>
<accession>A0AAD5MAQ4</accession>
<reference evidence="2" key="1">
    <citation type="submission" date="2021-06" db="EMBL/GenBank/DDBJ databases">
        <title>Parelaphostrongylus tenuis whole genome reference sequence.</title>
        <authorList>
            <person name="Garwood T.J."/>
            <person name="Larsen P.A."/>
            <person name="Fountain-Jones N.M."/>
            <person name="Garbe J.R."/>
            <person name="Macchietto M.G."/>
            <person name="Kania S.A."/>
            <person name="Gerhold R.W."/>
            <person name="Richards J.E."/>
            <person name="Wolf T.M."/>
        </authorList>
    </citation>
    <scope>NUCLEOTIDE SEQUENCE</scope>
    <source>
        <strain evidence="2">MNPRO001-30</strain>
        <tissue evidence="2">Meninges</tissue>
    </source>
</reference>
<evidence type="ECO:0000313" key="2">
    <source>
        <dbReference type="EMBL" id="KAJ1345561.1"/>
    </source>
</evidence>
<protein>
    <submittedName>
        <fullName evidence="2">Uncharacterized protein</fullName>
    </submittedName>
</protein>
<keyword evidence="3" id="KW-1185">Reference proteome</keyword>